<dbReference type="Gene3D" id="2.40.170.20">
    <property type="entry name" value="TonB-dependent receptor, beta-barrel domain"/>
    <property type="match status" value="1"/>
</dbReference>
<dbReference type="Proteomes" id="UP000252795">
    <property type="component" value="Unassembled WGS sequence"/>
</dbReference>
<evidence type="ECO:0000313" key="7">
    <source>
        <dbReference type="Proteomes" id="UP000252795"/>
    </source>
</evidence>
<dbReference type="AlphaFoldDB" id="A0A368UW09"/>
<proteinExistence type="predicted"/>
<dbReference type="PROSITE" id="PS51257">
    <property type="entry name" value="PROKAR_LIPOPROTEIN"/>
    <property type="match status" value="1"/>
</dbReference>
<keyword evidence="4" id="KW-0732">Signal</keyword>
<evidence type="ECO:0000256" key="1">
    <source>
        <dbReference type="ARBA" id="ARBA00004442"/>
    </source>
</evidence>
<comment type="caution">
    <text evidence="6">The sequence shown here is derived from an EMBL/GenBank/DDBJ whole genome shotgun (WGS) entry which is preliminary data.</text>
</comment>
<sequence length="428" mass="48517">MAEQQRVGTPVAVKVIPVMLLAGACSFPVFAQTELTFGLDSRFTDNARKADANEDSDLETRAYLTAGYQTDPGRCNADFLGTLGYSWWQEETFDSESFAEMDFQGDCELANQLYWEVDNNLREVNQDTRESDTPNNRTRKNVFSTGPRYLWRLNDTNWLNLSARYANTEYDEPEETDSERYIGSIAWNHLFSSTFTGGLSVSHSQTEFDYGAEVDVNSAQVTFENRWATTSLSGSVGVSEIETDYANTNQSSDGLVGQINLTRQINPSTEWYLNASRQLTDRTSTLDLRFGEFEFNLRESITVENSTLATGLNKQFSDASSLNIDLYAYRSDYLESEEREDKVGINARYSRQISELTTGYLALGFDHLSYERDDSQDEVARLVLGAKHQATRDLSLLARVGHDTKSSDISSREYDENWVLVGLEYRLR</sequence>
<evidence type="ECO:0000313" key="5">
    <source>
        <dbReference type="EMBL" id="RBP71974.1"/>
    </source>
</evidence>
<evidence type="ECO:0000256" key="3">
    <source>
        <dbReference type="ARBA" id="ARBA00023237"/>
    </source>
</evidence>
<dbReference type="SUPFAM" id="SSF56935">
    <property type="entry name" value="Porins"/>
    <property type="match status" value="1"/>
</dbReference>
<comment type="subcellular location">
    <subcellularLocation>
        <location evidence="1">Cell outer membrane</location>
    </subcellularLocation>
</comment>
<accession>A0A368UW09</accession>
<keyword evidence="8" id="KW-1185">Reference proteome</keyword>
<keyword evidence="3" id="KW-0998">Cell outer membrane</keyword>
<name>A0A368UW09_MARNT</name>
<evidence type="ECO:0000256" key="4">
    <source>
        <dbReference type="SAM" id="SignalP"/>
    </source>
</evidence>
<dbReference type="GO" id="GO:0009279">
    <property type="term" value="C:cell outer membrane"/>
    <property type="evidence" value="ECO:0007669"/>
    <property type="project" value="UniProtKB-SubCell"/>
</dbReference>
<reference evidence="6 7" key="1">
    <citation type="submission" date="2018-07" db="EMBL/GenBank/DDBJ databases">
        <title>Freshwater and sediment microbial communities from various areas in North America, analyzing microbe dynamics in response to fracking.</title>
        <authorList>
            <person name="Lamendella R."/>
        </authorList>
    </citation>
    <scope>NUCLEOTIDE SEQUENCE [LARGE SCALE GENOMIC DNA]</scope>
    <source>
        <strain evidence="6 7">114E</strain>
        <strain evidence="5 8">114E_o</strain>
    </source>
</reference>
<dbReference type="InterPro" id="IPR036942">
    <property type="entry name" value="Beta-barrel_TonB_sf"/>
</dbReference>
<feature type="chain" id="PRO_5017058009" evidence="4">
    <location>
        <begin position="32"/>
        <end position="428"/>
    </location>
</feature>
<dbReference type="Proteomes" id="UP000253065">
    <property type="component" value="Unassembled WGS sequence"/>
</dbReference>
<evidence type="ECO:0000256" key="2">
    <source>
        <dbReference type="ARBA" id="ARBA00023136"/>
    </source>
</evidence>
<feature type="signal peptide" evidence="4">
    <location>
        <begin position="1"/>
        <end position="31"/>
    </location>
</feature>
<dbReference type="EMBL" id="QNSA01000008">
    <property type="protein sequence ID" value="RBP71974.1"/>
    <property type="molecule type" value="Genomic_DNA"/>
</dbReference>
<gene>
    <name evidence="6" type="ORF">DET51_108219</name>
    <name evidence="5" type="ORF">DET64_108220</name>
</gene>
<evidence type="ECO:0000313" key="6">
    <source>
        <dbReference type="EMBL" id="RCW32992.1"/>
    </source>
</evidence>
<keyword evidence="2" id="KW-0472">Membrane</keyword>
<protein>
    <submittedName>
        <fullName evidence="6">Uncharacterized protein (PEP-CTERM system associated)</fullName>
    </submittedName>
</protein>
<dbReference type="RefSeq" id="WP_235853710.1">
    <property type="nucleotide sequence ID" value="NZ_QNSA01000008.1"/>
</dbReference>
<dbReference type="EMBL" id="QPJB01000008">
    <property type="protein sequence ID" value="RCW32992.1"/>
    <property type="molecule type" value="Genomic_DNA"/>
</dbReference>
<evidence type="ECO:0000313" key="8">
    <source>
        <dbReference type="Proteomes" id="UP000253065"/>
    </source>
</evidence>
<organism evidence="6 7">
    <name type="scientific">Marinobacter nauticus</name>
    <name type="common">Marinobacter hydrocarbonoclasticus</name>
    <name type="synonym">Marinobacter aquaeolei</name>
    <dbReference type="NCBI Taxonomy" id="2743"/>
    <lineage>
        <taxon>Bacteria</taxon>
        <taxon>Pseudomonadati</taxon>
        <taxon>Pseudomonadota</taxon>
        <taxon>Gammaproteobacteria</taxon>
        <taxon>Pseudomonadales</taxon>
        <taxon>Marinobacteraceae</taxon>
        <taxon>Marinobacter</taxon>
    </lineage>
</organism>